<evidence type="ECO:0000313" key="8">
    <source>
        <dbReference type="Proteomes" id="UP001325680"/>
    </source>
</evidence>
<keyword evidence="8" id="KW-1185">Reference proteome</keyword>
<feature type="coiled-coil region" evidence="3">
    <location>
        <begin position="1076"/>
        <end position="1103"/>
    </location>
</feature>
<feature type="domain" description="Helicase ATP-binding" evidence="5">
    <location>
        <begin position="673"/>
        <end position="832"/>
    </location>
</feature>
<dbReference type="InterPro" id="IPR038718">
    <property type="entry name" value="SNF2-like_sf"/>
</dbReference>
<dbReference type="InterPro" id="IPR013663">
    <property type="entry name" value="Helicase_SWF/SNF/SWI_bac"/>
</dbReference>
<keyword evidence="2" id="KW-0863">Zinc-finger</keyword>
<dbReference type="PROSITE" id="PS51192">
    <property type="entry name" value="HELICASE_ATP_BIND_1"/>
    <property type="match status" value="1"/>
</dbReference>
<protein>
    <submittedName>
        <fullName evidence="7">SNF2-related protein</fullName>
    </submittedName>
</protein>
<dbReference type="PROSITE" id="PS50966">
    <property type="entry name" value="ZF_SWIM"/>
    <property type="match status" value="1"/>
</dbReference>
<reference evidence="7 8" key="1">
    <citation type="submission" date="2023-12" db="EMBL/GenBank/DDBJ databases">
        <title>Genome sequencing and assembly of bacterial species from a model synthetic community.</title>
        <authorList>
            <person name="Hogle S.L."/>
        </authorList>
    </citation>
    <scope>NUCLEOTIDE SEQUENCE [LARGE SCALE GENOMIC DNA]</scope>
    <source>
        <strain evidence="7 8">HAMBI_3031</strain>
    </source>
</reference>
<organism evidence="7 8">
    <name type="scientific">Niabella yanshanensis</name>
    <dbReference type="NCBI Taxonomy" id="577386"/>
    <lineage>
        <taxon>Bacteria</taxon>
        <taxon>Pseudomonadati</taxon>
        <taxon>Bacteroidota</taxon>
        <taxon>Chitinophagia</taxon>
        <taxon>Chitinophagales</taxon>
        <taxon>Chitinophagaceae</taxon>
        <taxon>Niabella</taxon>
    </lineage>
</organism>
<dbReference type="InterPro" id="IPR014001">
    <property type="entry name" value="Helicase_ATP-bd"/>
</dbReference>
<dbReference type="SUPFAM" id="SSF52540">
    <property type="entry name" value="P-loop containing nucleoside triphosphate hydrolases"/>
    <property type="match status" value="2"/>
</dbReference>
<evidence type="ECO:0000259" key="5">
    <source>
        <dbReference type="PROSITE" id="PS51192"/>
    </source>
</evidence>
<gene>
    <name evidence="7" type="ORF">U0035_19280</name>
</gene>
<evidence type="ECO:0000313" key="7">
    <source>
        <dbReference type="EMBL" id="WQD37813.1"/>
    </source>
</evidence>
<keyword evidence="3" id="KW-0175">Coiled coil</keyword>
<dbReference type="Pfam" id="PF00271">
    <property type="entry name" value="Helicase_C"/>
    <property type="match status" value="1"/>
</dbReference>
<dbReference type="InterPro" id="IPR001650">
    <property type="entry name" value="Helicase_C-like"/>
</dbReference>
<dbReference type="SMART" id="SM00487">
    <property type="entry name" value="DEXDc"/>
    <property type="match status" value="1"/>
</dbReference>
<dbReference type="EMBL" id="CP139960">
    <property type="protein sequence ID" value="WQD37813.1"/>
    <property type="molecule type" value="Genomic_DNA"/>
</dbReference>
<dbReference type="CDD" id="cd18012">
    <property type="entry name" value="DEXQc_arch_SWI2_SNF2"/>
    <property type="match status" value="1"/>
</dbReference>
<dbReference type="InterPro" id="IPR049730">
    <property type="entry name" value="SNF2/RAD54-like_C"/>
</dbReference>
<dbReference type="CDD" id="cd18793">
    <property type="entry name" value="SF2_C_SNF"/>
    <property type="match status" value="1"/>
</dbReference>
<feature type="domain" description="SWIM-type" evidence="4">
    <location>
        <begin position="67"/>
        <end position="103"/>
    </location>
</feature>
<dbReference type="Gene3D" id="3.40.50.10810">
    <property type="entry name" value="Tandem AAA-ATPase domain"/>
    <property type="match status" value="1"/>
</dbReference>
<dbReference type="Pfam" id="PF08455">
    <property type="entry name" value="SNF2_assoc"/>
    <property type="match status" value="1"/>
</dbReference>
<sequence length="1117" mass="128241">MDNLIMSLVNEYILPGAAIGTLSVFDLLKHTSSAGFIEQTDFRDIYPIAIEVNTGVFTKRDLTAGFPEVTLSQLNDSIYISCSCSNPSGKMCGHQAEVIHCILEQKIYRVFFDGPLRHSVLMSTAKAYGLDKELNLDSYFRLHYNGSQIDIEPKIAGLLKIDNPAFQKELVPQSRSVIKELAAPEVMQKPLLVIGRHRYYNQLNFTLMHAERAKAGTIKNPLTAIDPMQLTWKSDDAAVIKFYTAIAAFQNKYEADHVAGELDALRQVISNPLKLEAYYHDRDIAENISARSLRRVGLNMLKPEIKLTVFQKEPFYEITGELVFEHIALPFKDLVIRHDYFIEYRQVFHLINNPDMQRVIKFFKCNNEILLIHASQYEAFLQSVLSPLESLVQINYSYIHTATPAQLAEQDFTTERLIYLRQEGHFIAINPVMKYGSSEAPVYSRKQVFGTDQNGNTFRIERDLVAELQFTSLIMQQHPDFKEQVNEHEYFYLHKNQLLDDNWFLDAFETWKNEGITILGFNDIKNNKLNPNKARVSIRVVSGTDWFNARIKLSFGKSEATLKQVHRAIRNKSKFVQLDDGTRGILPAEWIEKFIRYFHAGDIEGELLKIARANFAEVKSLFESDVLSEDVHQEIADYERKLSARYNIPEVAIPEGLKAVLRDYQHQGLNWLNWLDELNFGGCLADDMGLGKTIQMIAFLLLQRQKRGQFTSLVVAPTSLLFNWEDELERFAPSLKVTIHHGGDRQKQVDAFSKYDVVLTSYGIVLSDIRFLKTFHFNYLFLDESQAIKNPDSERYKAAMQLQARNRMVLTGTPVENNTFDLYGQLSFACPGLLGSKQYFRDIYSIPIDRYESIRRAGELQQKVKPFILRRTKQQVAIELPEKTEMVIYCEMNTEQRKVYDSYERELREYISAVDDDDIHKNSMHVLKGLTRLRQICNSPVLIKEGYSGDHAVKLELLMEQIENKSPAHKILVFSQFVGMLDLVKAKLEERNIGFEYLTGQTGDRGLRVNNFQTNEAVRVFLVSLKAGGVGLNLTAADYVYLVDPWWNPAAENQAIDRAHRIGQNKNVVAVRLICLNTIEEKIVNLQKKKNKLTRNLVRADASFFNSLSKKELLDIL</sequence>
<dbReference type="InterPro" id="IPR027417">
    <property type="entry name" value="P-loop_NTPase"/>
</dbReference>
<dbReference type="RefSeq" id="WP_211316410.1">
    <property type="nucleotide sequence ID" value="NZ_CP139960.1"/>
</dbReference>
<proteinExistence type="predicted"/>
<keyword evidence="1" id="KW-0378">Hydrolase</keyword>
<feature type="domain" description="Helicase C-terminal" evidence="6">
    <location>
        <begin position="954"/>
        <end position="1109"/>
    </location>
</feature>
<dbReference type="PANTHER" id="PTHR10799">
    <property type="entry name" value="SNF2/RAD54 HELICASE FAMILY"/>
    <property type="match status" value="1"/>
</dbReference>
<evidence type="ECO:0000256" key="3">
    <source>
        <dbReference type="SAM" id="Coils"/>
    </source>
</evidence>
<dbReference type="InterPro" id="IPR000330">
    <property type="entry name" value="SNF2_N"/>
</dbReference>
<evidence type="ECO:0000256" key="2">
    <source>
        <dbReference type="PROSITE-ProRule" id="PRU00325"/>
    </source>
</evidence>
<dbReference type="InterPro" id="IPR007527">
    <property type="entry name" value="Znf_SWIM"/>
</dbReference>
<name>A0ABZ0W5A1_9BACT</name>
<evidence type="ECO:0000259" key="4">
    <source>
        <dbReference type="PROSITE" id="PS50966"/>
    </source>
</evidence>
<dbReference type="Pfam" id="PF00176">
    <property type="entry name" value="SNF2-rel_dom"/>
    <property type="match status" value="1"/>
</dbReference>
<dbReference type="Proteomes" id="UP001325680">
    <property type="component" value="Chromosome"/>
</dbReference>
<keyword evidence="2" id="KW-0862">Zinc</keyword>
<evidence type="ECO:0000259" key="6">
    <source>
        <dbReference type="PROSITE" id="PS51194"/>
    </source>
</evidence>
<evidence type="ECO:0000256" key="1">
    <source>
        <dbReference type="ARBA" id="ARBA00022801"/>
    </source>
</evidence>
<accession>A0ABZ0W5A1</accession>
<keyword evidence="2" id="KW-0479">Metal-binding</keyword>
<dbReference type="SMART" id="SM00490">
    <property type="entry name" value="HELICc"/>
    <property type="match status" value="1"/>
</dbReference>
<dbReference type="PROSITE" id="PS51194">
    <property type="entry name" value="HELICASE_CTER"/>
    <property type="match status" value="1"/>
</dbReference>
<dbReference type="Gene3D" id="3.40.50.300">
    <property type="entry name" value="P-loop containing nucleotide triphosphate hydrolases"/>
    <property type="match status" value="1"/>
</dbReference>